<proteinExistence type="predicted"/>
<feature type="transmembrane region" description="Helical" evidence="1">
    <location>
        <begin position="183"/>
        <end position="201"/>
    </location>
</feature>
<evidence type="ECO:0000313" key="2">
    <source>
        <dbReference type="EMBL" id="NOU87930.1"/>
    </source>
</evidence>
<reference evidence="2 3" key="1">
    <citation type="submission" date="2019-10" db="EMBL/GenBank/DDBJ databases">
        <title>Description of Paenibacillus choica sp. nov.</title>
        <authorList>
            <person name="Carlier A."/>
            <person name="Qi S."/>
        </authorList>
    </citation>
    <scope>NUCLEOTIDE SEQUENCE [LARGE SCALE GENOMIC DNA]</scope>
    <source>
        <strain evidence="2 3">LMG 31460</strain>
    </source>
</reference>
<sequence>MRKFNLIFVLLMFFVLISSFYYVRYNYQPISNEFNIKKDKLGVNLSYHINEITNSIDIQQNFKSKYDGLNGIEIFFSTFNRKNTGTTVVELIFNNEIIRKELIPNNQIEDNKYRMIYFDSIKKSKGTIYNVRIYSIDTNRENAVTVWLDETKDNNPVILNSKSGNGQLVANLNYNIEFNIENYLVSTIILLFMCYLLFKMIKFLRK</sequence>
<keyword evidence="1" id="KW-0812">Transmembrane</keyword>
<evidence type="ECO:0000256" key="1">
    <source>
        <dbReference type="SAM" id="Phobius"/>
    </source>
</evidence>
<dbReference type="RefSeq" id="WP_171691042.1">
    <property type="nucleotide sequence ID" value="NZ_WHOC01000094.1"/>
</dbReference>
<protein>
    <submittedName>
        <fullName evidence="2">Uncharacterized protein</fullName>
    </submittedName>
</protein>
<keyword evidence="1" id="KW-0472">Membrane</keyword>
<organism evidence="2 3">
    <name type="scientific">Paenibacillus germinis</name>
    <dbReference type="NCBI Taxonomy" id="2654979"/>
    <lineage>
        <taxon>Bacteria</taxon>
        <taxon>Bacillati</taxon>
        <taxon>Bacillota</taxon>
        <taxon>Bacilli</taxon>
        <taxon>Bacillales</taxon>
        <taxon>Paenibacillaceae</taxon>
        <taxon>Paenibacillus</taxon>
    </lineage>
</organism>
<dbReference type="EMBL" id="WHOC01000094">
    <property type="protein sequence ID" value="NOU87930.1"/>
    <property type="molecule type" value="Genomic_DNA"/>
</dbReference>
<evidence type="ECO:0000313" key="3">
    <source>
        <dbReference type="Proteomes" id="UP000658690"/>
    </source>
</evidence>
<keyword evidence="3" id="KW-1185">Reference proteome</keyword>
<dbReference type="Proteomes" id="UP000658690">
    <property type="component" value="Unassembled WGS sequence"/>
</dbReference>
<comment type="caution">
    <text evidence="2">The sequence shown here is derived from an EMBL/GenBank/DDBJ whole genome shotgun (WGS) entry which is preliminary data.</text>
</comment>
<gene>
    <name evidence="2" type="ORF">GC102_19470</name>
</gene>
<name>A0ABX1Z3F7_9BACL</name>
<accession>A0ABX1Z3F7</accession>
<keyword evidence="1" id="KW-1133">Transmembrane helix</keyword>